<gene>
    <name evidence="3" type="ORF">OG814_37405</name>
</gene>
<dbReference type="Proteomes" id="UP001622594">
    <property type="component" value="Chromosome"/>
</dbReference>
<evidence type="ECO:0008006" key="5">
    <source>
        <dbReference type="Google" id="ProtNLM"/>
    </source>
</evidence>
<evidence type="ECO:0000313" key="4">
    <source>
        <dbReference type="Proteomes" id="UP001622594"/>
    </source>
</evidence>
<accession>A0ABZ1LJB5</accession>
<reference evidence="3 4" key="1">
    <citation type="submission" date="2022-10" db="EMBL/GenBank/DDBJ databases">
        <title>The complete genomes of actinobacterial strains from the NBC collection.</title>
        <authorList>
            <person name="Joergensen T.S."/>
            <person name="Alvarez Arevalo M."/>
            <person name="Sterndorff E.B."/>
            <person name="Faurdal D."/>
            <person name="Vuksanovic O."/>
            <person name="Mourched A.-S."/>
            <person name="Charusanti P."/>
            <person name="Shaw S."/>
            <person name="Blin K."/>
            <person name="Weber T."/>
        </authorList>
    </citation>
    <scope>NUCLEOTIDE SEQUENCE [LARGE SCALE GENOMIC DNA]</scope>
    <source>
        <strain evidence="3 4">NBC_00123</strain>
    </source>
</reference>
<dbReference type="RefSeq" id="WP_327160031.1">
    <property type="nucleotide sequence ID" value="NZ_CP108188.1"/>
</dbReference>
<feature type="region of interest" description="Disordered" evidence="1">
    <location>
        <begin position="26"/>
        <end position="105"/>
    </location>
</feature>
<evidence type="ECO:0000256" key="2">
    <source>
        <dbReference type="SAM" id="SignalP"/>
    </source>
</evidence>
<name>A0ABZ1LJB5_9ACTN</name>
<feature type="compositionally biased region" description="Low complexity" evidence="1">
    <location>
        <begin position="71"/>
        <end position="92"/>
    </location>
</feature>
<evidence type="ECO:0000313" key="3">
    <source>
        <dbReference type="EMBL" id="WTR74564.1"/>
    </source>
</evidence>
<organism evidence="3 4">
    <name type="scientific">Streptomyces zaomyceticus</name>
    <dbReference type="NCBI Taxonomy" id="68286"/>
    <lineage>
        <taxon>Bacteria</taxon>
        <taxon>Bacillati</taxon>
        <taxon>Actinomycetota</taxon>
        <taxon>Actinomycetes</taxon>
        <taxon>Kitasatosporales</taxon>
        <taxon>Streptomycetaceae</taxon>
        <taxon>Streptomyces</taxon>
    </lineage>
</organism>
<feature type="compositionally biased region" description="Gly residues" evidence="1">
    <location>
        <begin position="33"/>
        <end position="42"/>
    </location>
</feature>
<evidence type="ECO:0000256" key="1">
    <source>
        <dbReference type="SAM" id="MobiDB-lite"/>
    </source>
</evidence>
<dbReference type="EMBL" id="CP108188">
    <property type="protein sequence ID" value="WTR74564.1"/>
    <property type="molecule type" value="Genomic_DNA"/>
</dbReference>
<feature type="chain" id="PRO_5046252478" description="Lipoprotein" evidence="2">
    <location>
        <begin position="22"/>
        <end position="260"/>
    </location>
</feature>
<protein>
    <recommendedName>
        <fullName evidence="5">Lipoprotein</fullName>
    </recommendedName>
</protein>
<keyword evidence="4" id="KW-1185">Reference proteome</keyword>
<dbReference type="PROSITE" id="PS51257">
    <property type="entry name" value="PROKAR_LIPOPROTEIN"/>
    <property type="match status" value="1"/>
</dbReference>
<proteinExistence type="predicted"/>
<keyword evidence="2" id="KW-0732">Signal</keyword>
<sequence>MNRTRSWSARGTWLFAALALAAGAVGCQDSDDGGPGAGGGPGKPAASSKTPGDTPSGGTDKGKGEGKESAKPSPDSSKKPGSAKKPTPGKKPGPTKKPGGDTAGALTCDQLRNAELQNSSFRFPDAPEGTIAFTDGRWEGDGVVVELQSQCGVGDMTGDPAADAVAAVKVTTGGTGRFFGLVTWRNDAGTPVPAAVVSLGDRTPVVSIGVSSPTRRATVVHLTRGDDDPAAVVTIRRTAVYRVAEPAMVELHHSDAPYTP</sequence>
<feature type="signal peptide" evidence="2">
    <location>
        <begin position="1"/>
        <end position="21"/>
    </location>
</feature>
<feature type="compositionally biased region" description="Basic and acidic residues" evidence="1">
    <location>
        <begin position="60"/>
        <end position="70"/>
    </location>
</feature>